<gene>
    <name evidence="2" type="ORF">MPL3356_540018</name>
</gene>
<dbReference type="Proteomes" id="UP000045285">
    <property type="component" value="Unassembled WGS sequence"/>
</dbReference>
<feature type="compositionally biased region" description="Polar residues" evidence="1">
    <location>
        <begin position="1"/>
        <end position="16"/>
    </location>
</feature>
<dbReference type="AlphaFoldDB" id="A0A090EBU8"/>
<evidence type="ECO:0000313" key="2">
    <source>
        <dbReference type="EMBL" id="CDX25251.1"/>
    </source>
</evidence>
<evidence type="ECO:0000256" key="1">
    <source>
        <dbReference type="SAM" id="MobiDB-lite"/>
    </source>
</evidence>
<dbReference type="EMBL" id="CCMZ01000050">
    <property type="protein sequence ID" value="CDX25251.1"/>
    <property type="molecule type" value="Genomic_DNA"/>
</dbReference>
<proteinExistence type="predicted"/>
<feature type="compositionally biased region" description="Basic and acidic residues" evidence="1">
    <location>
        <begin position="26"/>
        <end position="36"/>
    </location>
</feature>
<organism evidence="2 3">
    <name type="scientific">Mesorhizobium plurifarium</name>
    <dbReference type="NCBI Taxonomy" id="69974"/>
    <lineage>
        <taxon>Bacteria</taxon>
        <taxon>Pseudomonadati</taxon>
        <taxon>Pseudomonadota</taxon>
        <taxon>Alphaproteobacteria</taxon>
        <taxon>Hyphomicrobiales</taxon>
        <taxon>Phyllobacteriaceae</taxon>
        <taxon>Mesorhizobium</taxon>
    </lineage>
</organism>
<feature type="region of interest" description="Disordered" evidence="1">
    <location>
        <begin position="1"/>
        <end position="36"/>
    </location>
</feature>
<accession>A0A090EBU8</accession>
<sequence>MDEILRSTSAASNITRTNDEELEEIEEHRSSEQQGD</sequence>
<keyword evidence="3" id="KW-1185">Reference proteome</keyword>
<reference evidence="3" key="1">
    <citation type="submission" date="2014-08" db="EMBL/GenBank/DDBJ databases">
        <authorList>
            <person name="Moulin L."/>
        </authorList>
    </citation>
    <scope>NUCLEOTIDE SEQUENCE [LARGE SCALE GENOMIC DNA]</scope>
</reference>
<evidence type="ECO:0000313" key="3">
    <source>
        <dbReference type="Proteomes" id="UP000045285"/>
    </source>
</evidence>
<protein>
    <submittedName>
        <fullName evidence="2">Uncharacterized protein</fullName>
    </submittedName>
</protein>
<name>A0A090EBU8_MESPL</name>